<evidence type="ECO:0000259" key="2">
    <source>
        <dbReference type="Pfam" id="PF00561"/>
    </source>
</evidence>
<dbReference type="PRINTS" id="PR00412">
    <property type="entry name" value="EPOXHYDRLASE"/>
</dbReference>
<dbReference type="InterPro" id="IPR029058">
    <property type="entry name" value="AB_hydrolase_fold"/>
</dbReference>
<evidence type="ECO:0000313" key="3">
    <source>
        <dbReference type="EMBL" id="GAA5513062.1"/>
    </source>
</evidence>
<proteinExistence type="predicted"/>
<dbReference type="Proteomes" id="UP001401887">
    <property type="component" value="Unassembled WGS sequence"/>
</dbReference>
<feature type="domain" description="AB hydrolase-1" evidence="2">
    <location>
        <begin position="24"/>
        <end position="299"/>
    </location>
</feature>
<protein>
    <submittedName>
        <fullName evidence="3">Epoxide hydrolase A</fullName>
    </submittedName>
</protein>
<comment type="caution">
    <text evidence="3">The sequence shown here is derived from an EMBL/GenBank/DDBJ whole genome shotgun (WGS) entry which is preliminary data.</text>
</comment>
<gene>
    <name evidence="3" type="primary">ephA_1</name>
    <name evidence="3" type="ORF">Dcar01_01788</name>
</gene>
<name>A0ABP9W6U1_9DEIO</name>
<sequence length="313" mass="34057">MTLRTRQLHRGGLDLHLVEAGSGPLVLLLHGYPETSYSWRHQLPVLAGAGMHAVAPDLRGVGHSDAPSHEGGYGMPHLIADVIGIIDGLGAANAVLVGHDWGAQLAWQVAECHPARVRGIVALSVPYAPLAAPTPAQVVMRPAKFFEDYFALVAGDEPRLREALRRFFVALSGDAPPHTLDVLFDAPNGPDTQTLRDLPLDPALSRRWLTDEDLDHYTREFMYSGFAGVFGRYRSLLRDFTQAPGTRGRGLGHPATFLGGTQDSAVRFANLDQMRALLPNLQELTLLRGCGHWVQQERPDAVNAAILDLLAQV</sequence>
<dbReference type="InterPro" id="IPR000639">
    <property type="entry name" value="Epox_hydrolase-like"/>
</dbReference>
<dbReference type="PANTHER" id="PTHR43329">
    <property type="entry name" value="EPOXIDE HYDROLASE"/>
    <property type="match status" value="1"/>
</dbReference>
<keyword evidence="4" id="KW-1185">Reference proteome</keyword>
<dbReference type="GO" id="GO:0016787">
    <property type="term" value="F:hydrolase activity"/>
    <property type="evidence" value="ECO:0007669"/>
    <property type="project" value="UniProtKB-KW"/>
</dbReference>
<dbReference type="Pfam" id="PF00561">
    <property type="entry name" value="Abhydrolase_1"/>
    <property type="match status" value="1"/>
</dbReference>
<keyword evidence="1 3" id="KW-0378">Hydrolase</keyword>
<organism evidence="3 4">
    <name type="scientific">Deinococcus carri</name>
    <dbReference type="NCBI Taxonomy" id="1211323"/>
    <lineage>
        <taxon>Bacteria</taxon>
        <taxon>Thermotogati</taxon>
        <taxon>Deinococcota</taxon>
        <taxon>Deinococci</taxon>
        <taxon>Deinococcales</taxon>
        <taxon>Deinococcaceae</taxon>
        <taxon>Deinococcus</taxon>
    </lineage>
</organism>
<dbReference type="Gene3D" id="3.40.50.1820">
    <property type="entry name" value="alpha/beta hydrolase"/>
    <property type="match status" value="1"/>
</dbReference>
<dbReference type="InterPro" id="IPR000073">
    <property type="entry name" value="AB_hydrolase_1"/>
</dbReference>
<evidence type="ECO:0000313" key="4">
    <source>
        <dbReference type="Proteomes" id="UP001401887"/>
    </source>
</evidence>
<accession>A0ABP9W6U1</accession>
<reference evidence="3 4" key="1">
    <citation type="submission" date="2024-02" db="EMBL/GenBank/DDBJ databases">
        <title>Deinococcus carri NBRC 110142.</title>
        <authorList>
            <person name="Ichikawa N."/>
            <person name="Katano-Makiyama Y."/>
            <person name="Hidaka K."/>
        </authorList>
    </citation>
    <scope>NUCLEOTIDE SEQUENCE [LARGE SCALE GENOMIC DNA]</scope>
    <source>
        <strain evidence="3 4">NBRC 110142</strain>
    </source>
</reference>
<dbReference type="RefSeq" id="WP_345464069.1">
    <property type="nucleotide sequence ID" value="NZ_BAABRP010000005.1"/>
</dbReference>
<dbReference type="EMBL" id="BAABRP010000005">
    <property type="protein sequence ID" value="GAA5513062.1"/>
    <property type="molecule type" value="Genomic_DNA"/>
</dbReference>
<dbReference type="SUPFAM" id="SSF53474">
    <property type="entry name" value="alpha/beta-Hydrolases"/>
    <property type="match status" value="1"/>
</dbReference>
<evidence type="ECO:0000256" key="1">
    <source>
        <dbReference type="ARBA" id="ARBA00022801"/>
    </source>
</evidence>